<keyword evidence="12" id="KW-0732">Signal</keyword>
<dbReference type="GO" id="GO:0016020">
    <property type="term" value="C:membrane"/>
    <property type="evidence" value="ECO:0007669"/>
    <property type="project" value="UniProtKB-SubCell"/>
</dbReference>
<dbReference type="InterPro" id="IPR017972">
    <property type="entry name" value="Cyt_P450_CS"/>
</dbReference>
<dbReference type="GO" id="GO:0004497">
    <property type="term" value="F:monooxygenase activity"/>
    <property type="evidence" value="ECO:0007669"/>
    <property type="project" value="UniProtKB-KW"/>
</dbReference>
<evidence type="ECO:0000256" key="10">
    <source>
        <dbReference type="PIRSR" id="PIRSR602401-1"/>
    </source>
</evidence>
<dbReference type="PRINTS" id="PR00463">
    <property type="entry name" value="EP450I"/>
</dbReference>
<evidence type="ECO:0000256" key="7">
    <source>
        <dbReference type="ARBA" id="ARBA00023002"/>
    </source>
</evidence>
<dbReference type="PANTHER" id="PTHR24286:SF194">
    <property type="entry name" value="STEROID (22S)-HYDROXYLASE"/>
    <property type="match status" value="1"/>
</dbReference>
<sequence length="481" mass="54616">MAMELLLAFSTLIIALIIFVSSRRNDKANGKTLNLPPGHVGGWPFIGDTIPFMQPHSSASLGSFVDQRIAQHGRIFKMNLLGKRTIVSADAEFNRFILQSEERLFENSCPTSIAEIMGRWSMLALSGDVHRELRSIAVNFMSNVKLRTYFLPDVDAQALNILDSWKLGSTFSAQEEGKKFAFNLMVKHLMNMDPGMPETEELRKEYVFFMKGMASIPLNLPGTAFRRALQSRTAILKLIGQKLDERVRNIEKGLQGLEQDDLLASVAKHSSITRDQILDLMLSMLFAGHETSSAAISLAIYFLSSAPKVLQQLREEHTKIATQKKERGEKGLNWNDYKQMEFTHCVINETLRLGNIVKFLHRKAIKDVQFKGFDIPCGWEVVPILSAAHLDESIFDDPQTYNPWRWQTIFATATKYSNVMSFSGGPRLCPGSELAKLEMAVFLHHLLQRFDWELVEHDYPVSFPFLGFPKHLPIKIRARQN</sequence>
<evidence type="ECO:0000256" key="2">
    <source>
        <dbReference type="ARBA" id="ARBA00010617"/>
    </source>
</evidence>
<dbReference type="InterPro" id="IPR036396">
    <property type="entry name" value="Cyt_P450_sf"/>
</dbReference>
<organism evidence="13">
    <name type="scientific">Ornithogalum saundersiae</name>
    <dbReference type="NCBI Taxonomy" id="484171"/>
    <lineage>
        <taxon>Eukaryota</taxon>
        <taxon>Viridiplantae</taxon>
        <taxon>Streptophyta</taxon>
        <taxon>Embryophyta</taxon>
        <taxon>Tracheophyta</taxon>
        <taxon>Spermatophyta</taxon>
        <taxon>Magnoliopsida</taxon>
        <taxon>Liliopsida</taxon>
        <taxon>Asparagales</taxon>
        <taxon>Hyacinthaceae</taxon>
        <taxon>Ornithogaloideae</taxon>
        <taxon>Ornithogalum</taxon>
    </lineage>
</organism>
<dbReference type="GO" id="GO:0020037">
    <property type="term" value="F:heme binding"/>
    <property type="evidence" value="ECO:0007669"/>
    <property type="project" value="InterPro"/>
</dbReference>
<keyword evidence="6" id="KW-1133">Transmembrane helix</keyword>
<dbReference type="InterPro" id="IPR002401">
    <property type="entry name" value="Cyt_P450_E_grp-I"/>
</dbReference>
<gene>
    <name evidence="13" type="primary">cyp90b71</name>
</gene>
<keyword evidence="5" id="KW-0752">Steroid biosynthesis</keyword>
<feature type="binding site" description="axial binding residue" evidence="10">
    <location>
        <position position="429"/>
    </location>
    <ligand>
        <name>heme</name>
        <dbReference type="ChEBI" id="CHEBI:30413"/>
    </ligand>
    <ligandPart>
        <name>Fe</name>
        <dbReference type="ChEBI" id="CHEBI:18248"/>
    </ligandPart>
</feature>
<accession>A0AAU8JPU2</accession>
<keyword evidence="5" id="KW-0443">Lipid metabolism</keyword>
<keyword evidence="5" id="KW-0444">Lipid biosynthesis</keyword>
<evidence type="ECO:0000256" key="4">
    <source>
        <dbReference type="ARBA" id="ARBA00022723"/>
    </source>
</evidence>
<keyword evidence="8 10" id="KW-0408">Iron</keyword>
<dbReference type="InterPro" id="IPR001128">
    <property type="entry name" value="Cyt_P450"/>
</dbReference>
<dbReference type="Pfam" id="PF00067">
    <property type="entry name" value="p450"/>
    <property type="match status" value="1"/>
</dbReference>
<dbReference type="SUPFAM" id="SSF48264">
    <property type="entry name" value="Cytochrome P450"/>
    <property type="match status" value="1"/>
</dbReference>
<name>A0AAU8JPU2_9ASPA</name>
<evidence type="ECO:0000256" key="6">
    <source>
        <dbReference type="ARBA" id="ARBA00022989"/>
    </source>
</evidence>
<feature type="signal peptide" evidence="12">
    <location>
        <begin position="1"/>
        <end position="22"/>
    </location>
</feature>
<dbReference type="EMBL" id="PP991404">
    <property type="protein sequence ID" value="XCM63532.1"/>
    <property type="molecule type" value="mRNA"/>
</dbReference>
<dbReference type="GO" id="GO:0010268">
    <property type="term" value="P:brassinosteroid homeostasis"/>
    <property type="evidence" value="ECO:0007669"/>
    <property type="project" value="TreeGrafter"/>
</dbReference>
<feature type="chain" id="PRO_5043728473" evidence="12">
    <location>
        <begin position="23"/>
        <end position="481"/>
    </location>
</feature>
<comment type="cofactor">
    <cofactor evidence="10">
        <name>heme</name>
        <dbReference type="ChEBI" id="CHEBI:30413"/>
    </cofactor>
</comment>
<evidence type="ECO:0000313" key="13">
    <source>
        <dbReference type="EMBL" id="XCM63532.1"/>
    </source>
</evidence>
<evidence type="ECO:0000256" key="11">
    <source>
        <dbReference type="RuleBase" id="RU000461"/>
    </source>
</evidence>
<evidence type="ECO:0000256" key="12">
    <source>
        <dbReference type="SAM" id="SignalP"/>
    </source>
</evidence>
<dbReference type="PANTHER" id="PTHR24286">
    <property type="entry name" value="CYTOCHROME P450 26"/>
    <property type="match status" value="1"/>
</dbReference>
<evidence type="ECO:0000256" key="8">
    <source>
        <dbReference type="ARBA" id="ARBA00023004"/>
    </source>
</evidence>
<comment type="subcellular location">
    <subcellularLocation>
        <location evidence="1">Membrane</location>
        <topology evidence="1">Single-pass membrane protein</topology>
    </subcellularLocation>
</comment>
<dbReference type="CDD" id="cd11043">
    <property type="entry name" value="CYP90-like"/>
    <property type="match status" value="1"/>
</dbReference>
<dbReference type="Gene3D" id="1.10.630.10">
    <property type="entry name" value="Cytochrome P450"/>
    <property type="match status" value="1"/>
</dbReference>
<keyword evidence="11" id="KW-0503">Monooxygenase</keyword>
<dbReference type="PRINTS" id="PR00385">
    <property type="entry name" value="P450"/>
</dbReference>
<evidence type="ECO:0000256" key="1">
    <source>
        <dbReference type="ARBA" id="ARBA00004167"/>
    </source>
</evidence>
<evidence type="ECO:0000256" key="3">
    <source>
        <dbReference type="ARBA" id="ARBA00022692"/>
    </source>
</evidence>
<keyword evidence="10 11" id="KW-0349">Heme</keyword>
<evidence type="ECO:0000256" key="9">
    <source>
        <dbReference type="ARBA" id="ARBA00023136"/>
    </source>
</evidence>
<comment type="similarity">
    <text evidence="2 11">Belongs to the cytochrome P450 family.</text>
</comment>
<keyword evidence="9" id="KW-0472">Membrane</keyword>
<reference evidence="13" key="1">
    <citation type="submission" date="2024-07" db="EMBL/GenBank/DDBJ databases">
        <authorList>
            <person name="Kong J.Q."/>
        </authorList>
    </citation>
    <scope>NUCLEOTIDE SEQUENCE</scope>
</reference>
<keyword evidence="7 11" id="KW-0560">Oxidoreductase</keyword>
<keyword evidence="3" id="KW-0812">Transmembrane</keyword>
<protein>
    <submittedName>
        <fullName evidence="13">Cholesterol 22-hydroxylase</fullName>
    </submittedName>
</protein>
<keyword evidence="4 10" id="KW-0479">Metal-binding</keyword>
<evidence type="ECO:0000256" key="5">
    <source>
        <dbReference type="ARBA" id="ARBA00022955"/>
    </source>
</evidence>
<dbReference type="AlphaFoldDB" id="A0AAU8JPU2"/>
<proteinExistence type="evidence at transcript level"/>
<dbReference type="GO" id="GO:0016705">
    <property type="term" value="F:oxidoreductase activity, acting on paired donors, with incorporation or reduction of molecular oxygen"/>
    <property type="evidence" value="ECO:0007669"/>
    <property type="project" value="InterPro"/>
</dbReference>
<dbReference type="GO" id="GO:0016132">
    <property type="term" value="P:brassinosteroid biosynthetic process"/>
    <property type="evidence" value="ECO:0007669"/>
    <property type="project" value="TreeGrafter"/>
</dbReference>
<dbReference type="GO" id="GO:0016125">
    <property type="term" value="P:sterol metabolic process"/>
    <property type="evidence" value="ECO:0007669"/>
    <property type="project" value="TreeGrafter"/>
</dbReference>
<dbReference type="GO" id="GO:0005506">
    <property type="term" value="F:iron ion binding"/>
    <property type="evidence" value="ECO:0007669"/>
    <property type="project" value="InterPro"/>
</dbReference>
<dbReference type="PROSITE" id="PS00086">
    <property type="entry name" value="CYTOCHROME_P450"/>
    <property type="match status" value="1"/>
</dbReference>